<feature type="domain" description="DinB-like" evidence="1">
    <location>
        <begin position="9"/>
        <end position="145"/>
    </location>
</feature>
<dbReference type="Gene3D" id="1.20.120.450">
    <property type="entry name" value="dinb family like domain"/>
    <property type="match status" value="1"/>
</dbReference>
<dbReference type="InterPro" id="IPR034660">
    <property type="entry name" value="DinB/YfiT-like"/>
</dbReference>
<reference evidence="2" key="1">
    <citation type="submission" date="2020-05" db="EMBL/GenBank/DDBJ databases">
        <authorList>
            <person name="Chiriac C."/>
            <person name="Salcher M."/>
            <person name="Ghai R."/>
            <person name="Kavagutti S V."/>
        </authorList>
    </citation>
    <scope>NUCLEOTIDE SEQUENCE</scope>
</reference>
<protein>
    <submittedName>
        <fullName evidence="2">Unannotated protein</fullName>
    </submittedName>
</protein>
<sequence length="151" mass="16949">MSDELLKTYRQNLDSFIAVAKQFDDKTANHSVSGDQWSAAYVLHHVADGEMHFAIRYFNCLTIENPPVINFNEDVYPSVLNYQGRDWRNSLALIESIGNLVIVALSQLSAEQWSSTSLHSELGTVTLTQLISKACEHNKAHTQQLKDLQAA</sequence>
<name>A0A6J6T5H6_9ZZZZ</name>
<dbReference type="InterPro" id="IPR024775">
    <property type="entry name" value="DinB-like"/>
</dbReference>
<gene>
    <name evidence="2" type="ORF">UFOPK2837_00066</name>
</gene>
<dbReference type="SUPFAM" id="SSF109854">
    <property type="entry name" value="DinB/YfiT-like putative metalloenzymes"/>
    <property type="match status" value="1"/>
</dbReference>
<evidence type="ECO:0000313" key="2">
    <source>
        <dbReference type="EMBL" id="CAB4742173.1"/>
    </source>
</evidence>
<dbReference type="EMBL" id="CAEZZF010000002">
    <property type="protein sequence ID" value="CAB4742173.1"/>
    <property type="molecule type" value="Genomic_DNA"/>
</dbReference>
<evidence type="ECO:0000259" key="1">
    <source>
        <dbReference type="Pfam" id="PF12867"/>
    </source>
</evidence>
<proteinExistence type="predicted"/>
<accession>A0A6J6T5H6</accession>
<dbReference type="Pfam" id="PF12867">
    <property type="entry name" value="DinB_2"/>
    <property type="match status" value="1"/>
</dbReference>
<dbReference type="AlphaFoldDB" id="A0A6J6T5H6"/>
<organism evidence="2">
    <name type="scientific">freshwater metagenome</name>
    <dbReference type="NCBI Taxonomy" id="449393"/>
    <lineage>
        <taxon>unclassified sequences</taxon>
        <taxon>metagenomes</taxon>
        <taxon>ecological metagenomes</taxon>
    </lineage>
</organism>